<dbReference type="EMBL" id="QEKI01000001">
    <property type="protein sequence ID" value="PVY43807.1"/>
    <property type="molecule type" value="Genomic_DNA"/>
</dbReference>
<dbReference type="Gene3D" id="3.40.50.1820">
    <property type="entry name" value="alpha/beta hydrolase"/>
    <property type="match status" value="1"/>
</dbReference>
<organism evidence="4 5">
    <name type="scientific">Pontibacter virosus</name>
    <dbReference type="NCBI Taxonomy" id="1765052"/>
    <lineage>
        <taxon>Bacteria</taxon>
        <taxon>Pseudomonadati</taxon>
        <taxon>Bacteroidota</taxon>
        <taxon>Cytophagia</taxon>
        <taxon>Cytophagales</taxon>
        <taxon>Hymenobacteraceae</taxon>
        <taxon>Pontibacter</taxon>
    </lineage>
</organism>
<name>A0A2U1B5K8_9BACT</name>
<dbReference type="InterPro" id="IPR001375">
    <property type="entry name" value="Peptidase_S9_cat"/>
</dbReference>
<keyword evidence="2" id="KW-0378">Hydrolase</keyword>
<evidence type="ECO:0000259" key="3">
    <source>
        <dbReference type="Pfam" id="PF00326"/>
    </source>
</evidence>
<evidence type="ECO:0000313" key="4">
    <source>
        <dbReference type="EMBL" id="PVY43807.1"/>
    </source>
</evidence>
<feature type="domain" description="Peptidase S9 prolyl oligopeptidase catalytic" evidence="3">
    <location>
        <begin position="141"/>
        <end position="281"/>
    </location>
</feature>
<dbReference type="SUPFAM" id="SSF53474">
    <property type="entry name" value="alpha/beta-Hydrolases"/>
    <property type="match status" value="1"/>
</dbReference>
<keyword evidence="1" id="KW-0732">Signal</keyword>
<evidence type="ECO:0000256" key="1">
    <source>
        <dbReference type="ARBA" id="ARBA00022729"/>
    </source>
</evidence>
<dbReference type="Pfam" id="PF00326">
    <property type="entry name" value="Peptidase_S9"/>
    <property type="match status" value="1"/>
</dbReference>
<dbReference type="RefSeq" id="WP_116541475.1">
    <property type="nucleotide sequence ID" value="NZ_QEKI01000001.1"/>
</dbReference>
<gene>
    <name evidence="4" type="ORF">C8E01_101163</name>
</gene>
<dbReference type="Proteomes" id="UP000245466">
    <property type="component" value="Unassembled WGS sequence"/>
</dbReference>
<dbReference type="InterPro" id="IPR029058">
    <property type="entry name" value="AB_hydrolase_fold"/>
</dbReference>
<dbReference type="GO" id="GO:0008236">
    <property type="term" value="F:serine-type peptidase activity"/>
    <property type="evidence" value="ECO:0007669"/>
    <property type="project" value="InterPro"/>
</dbReference>
<dbReference type="PANTHER" id="PTHR43037:SF5">
    <property type="entry name" value="FERULOYL ESTERASE"/>
    <property type="match status" value="1"/>
</dbReference>
<evidence type="ECO:0000256" key="2">
    <source>
        <dbReference type="ARBA" id="ARBA00022801"/>
    </source>
</evidence>
<dbReference type="InterPro" id="IPR050955">
    <property type="entry name" value="Plant_Biomass_Hydrol_Est"/>
</dbReference>
<sequence>MKKPINLILFLGLILTLLASCRKERVEKEVERMDEFTTSKKYPFKFTDESLEKWKEQVPEIQKVSIKSTVDGARQPALFYTSKTTGPRPLLVMLHSWSSEYLQVKSIPYALWSEEYDWAFIHPNYRGKFDNPDAMASDLAIQDIVDAVNYAKQHTEIDTNRIYILGSSGGAMTALVAAGRHPEIWAGVVAWVPVFDLVDWYAFSQNYPHRDYNRHVVAACGGEPLPGTPAAEECKRRSPSTYIHQAKDVPIYLAHGTVDVLVPPDHSIRAYNILASPGDTISQQDIDYLLEEQVLPEELAKTSEENKYFSASDPEVVFVRQSDNVRLVLFVGQHDMAYNPGLLWLNEQRRKTAAPIPEPVAGQ</sequence>
<dbReference type="GO" id="GO:0006508">
    <property type="term" value="P:proteolysis"/>
    <property type="evidence" value="ECO:0007669"/>
    <property type="project" value="InterPro"/>
</dbReference>
<evidence type="ECO:0000313" key="5">
    <source>
        <dbReference type="Proteomes" id="UP000245466"/>
    </source>
</evidence>
<comment type="caution">
    <text evidence="4">The sequence shown here is derived from an EMBL/GenBank/DDBJ whole genome shotgun (WGS) entry which is preliminary data.</text>
</comment>
<dbReference type="OrthoDB" id="1092902at2"/>
<proteinExistence type="predicted"/>
<accession>A0A2U1B5K8</accession>
<dbReference type="AlphaFoldDB" id="A0A2U1B5K8"/>
<protein>
    <submittedName>
        <fullName evidence="4">Prolyl oligopeptidase family protein</fullName>
    </submittedName>
</protein>
<reference evidence="4 5" key="1">
    <citation type="submission" date="2018-04" db="EMBL/GenBank/DDBJ databases">
        <title>Genomic Encyclopedia of Type Strains, Phase IV (KMG-IV): sequencing the most valuable type-strain genomes for metagenomic binning, comparative biology and taxonomic classification.</title>
        <authorList>
            <person name="Goeker M."/>
        </authorList>
    </citation>
    <scope>NUCLEOTIDE SEQUENCE [LARGE SCALE GENOMIC DNA]</scope>
    <source>
        <strain evidence="4 5">DSM 100231</strain>
    </source>
</reference>
<dbReference type="PROSITE" id="PS51257">
    <property type="entry name" value="PROKAR_LIPOPROTEIN"/>
    <property type="match status" value="1"/>
</dbReference>
<keyword evidence="5" id="KW-1185">Reference proteome</keyword>
<dbReference type="PANTHER" id="PTHR43037">
    <property type="entry name" value="UNNAMED PRODUCT-RELATED"/>
    <property type="match status" value="1"/>
</dbReference>